<evidence type="ECO:0000313" key="2">
    <source>
        <dbReference type="Proteomes" id="UP000199048"/>
    </source>
</evidence>
<dbReference type="RefSeq" id="WP_167367640.1">
    <property type="nucleotide sequence ID" value="NZ_FOTK01000002.1"/>
</dbReference>
<name>A0A1I4G9S6_9HYPH</name>
<accession>A0A1I4G9S6</accession>
<keyword evidence="2" id="KW-1185">Reference proteome</keyword>
<organism evidence="1 2">
    <name type="scientific">Methylobacterium pseudosasicola</name>
    <dbReference type="NCBI Taxonomy" id="582667"/>
    <lineage>
        <taxon>Bacteria</taxon>
        <taxon>Pseudomonadati</taxon>
        <taxon>Pseudomonadota</taxon>
        <taxon>Alphaproteobacteria</taxon>
        <taxon>Hyphomicrobiales</taxon>
        <taxon>Methylobacteriaceae</taxon>
        <taxon>Methylobacterium</taxon>
    </lineage>
</organism>
<dbReference type="AlphaFoldDB" id="A0A1I4G9S6"/>
<evidence type="ECO:0000313" key="1">
    <source>
        <dbReference type="EMBL" id="SFL26828.1"/>
    </source>
</evidence>
<gene>
    <name evidence="1" type="ORF">SAMN05192568_1002294</name>
</gene>
<reference evidence="2" key="1">
    <citation type="submission" date="2016-10" db="EMBL/GenBank/DDBJ databases">
        <authorList>
            <person name="Varghese N."/>
            <person name="Submissions S."/>
        </authorList>
    </citation>
    <scope>NUCLEOTIDE SEQUENCE [LARGE SCALE GENOMIC DNA]</scope>
    <source>
        <strain evidence="2">BL36</strain>
    </source>
</reference>
<dbReference type="Proteomes" id="UP000199048">
    <property type="component" value="Unassembled WGS sequence"/>
</dbReference>
<dbReference type="EMBL" id="FOTK01000002">
    <property type="protein sequence ID" value="SFL26828.1"/>
    <property type="molecule type" value="Genomic_DNA"/>
</dbReference>
<protein>
    <submittedName>
        <fullName evidence="1">Uncharacterized protein</fullName>
    </submittedName>
</protein>
<sequence>MIVFTSSTHHFAASNAGRWSFRGLFREMLNAWMSHNQRVADLGAGHPL</sequence>
<proteinExistence type="predicted"/>